<feature type="region of interest" description="Disordered" evidence="1">
    <location>
        <begin position="382"/>
        <end position="447"/>
    </location>
</feature>
<dbReference type="Gene3D" id="2.160.20.10">
    <property type="entry name" value="Single-stranded right-handed beta-helix, Pectin lyase-like"/>
    <property type="match status" value="1"/>
</dbReference>
<keyword evidence="4" id="KW-1185">Reference proteome</keyword>
<name>A0A561SEH9_9ACTN</name>
<feature type="compositionally biased region" description="Low complexity" evidence="1">
    <location>
        <begin position="416"/>
        <end position="428"/>
    </location>
</feature>
<dbReference type="InterPro" id="IPR012334">
    <property type="entry name" value="Pectin_lyas_fold"/>
</dbReference>
<dbReference type="SUPFAM" id="SSF51126">
    <property type="entry name" value="Pectin lyase-like"/>
    <property type="match status" value="1"/>
</dbReference>
<organism evidence="3 4">
    <name type="scientific">Kitasatospora viridis</name>
    <dbReference type="NCBI Taxonomy" id="281105"/>
    <lineage>
        <taxon>Bacteria</taxon>
        <taxon>Bacillati</taxon>
        <taxon>Actinomycetota</taxon>
        <taxon>Actinomycetes</taxon>
        <taxon>Kitasatosporales</taxon>
        <taxon>Streptomycetaceae</taxon>
        <taxon>Kitasatospora</taxon>
    </lineage>
</organism>
<evidence type="ECO:0000259" key="2">
    <source>
        <dbReference type="Pfam" id="PF13229"/>
    </source>
</evidence>
<feature type="domain" description="Right handed beta helix" evidence="2">
    <location>
        <begin position="114"/>
        <end position="262"/>
    </location>
</feature>
<dbReference type="AlphaFoldDB" id="A0A561SEH9"/>
<evidence type="ECO:0000313" key="3">
    <source>
        <dbReference type="EMBL" id="TWF73273.1"/>
    </source>
</evidence>
<dbReference type="Pfam" id="PF13229">
    <property type="entry name" value="Beta_helix"/>
    <property type="match status" value="1"/>
</dbReference>
<accession>A0A561SEH9</accession>
<dbReference type="EMBL" id="VIWT01000006">
    <property type="protein sequence ID" value="TWF73273.1"/>
    <property type="molecule type" value="Genomic_DNA"/>
</dbReference>
<dbReference type="InterPro" id="IPR011050">
    <property type="entry name" value="Pectin_lyase_fold/virulence"/>
</dbReference>
<evidence type="ECO:0000256" key="1">
    <source>
        <dbReference type="SAM" id="MobiDB-lite"/>
    </source>
</evidence>
<feature type="compositionally biased region" description="Pro residues" evidence="1">
    <location>
        <begin position="401"/>
        <end position="415"/>
    </location>
</feature>
<gene>
    <name evidence="3" type="ORF">FHX73_16424</name>
</gene>
<sequence>MMGGPGATGCRGRGRTARRVLVTALVGALLGGLGGCGGHPPGGDAAPTGPPAVLDVPGHFRSIQAAVDHARPGDTVLVHPGEYHESVQLRTPRVVLRGTDRQGVVVDGDFRRANGITVTGAQSVVENLTVRHHLANGVLFTGVTDERLQQHGAGGSGYNPLDTVRFPELNGFRASYVTAYGNALYGIYAFDARAGVIEHSYASGQADSGIYVGQCHPCDTVVRANEVEHNAVGIEITNASENLAFLGNRVARNRVGVTLNSNDVEALAPQHGAVLAGNVIVDDNDPASPEQADGGFGIGVGVGGGTGNLLTRNLVSGNSAAGVLISDVQGHPAGANLVAGNRITGNGVDEVLAAGPDAGNCFTDQPATAATGTAPPGPCLPVAAAAAQPPAPPGVSFRDLPPAPARPGMPDPGAPGVPAVGLPGPVSPDAYPLPTDPGAVPPGPAGS</sequence>
<dbReference type="InterPro" id="IPR039448">
    <property type="entry name" value="Beta_helix"/>
</dbReference>
<comment type="caution">
    <text evidence="3">The sequence shown here is derived from an EMBL/GenBank/DDBJ whole genome shotgun (WGS) entry which is preliminary data.</text>
</comment>
<protein>
    <submittedName>
        <fullName evidence="3">Nitrous oxidase accessory protein NosD</fullName>
    </submittedName>
</protein>
<dbReference type="SMART" id="SM00710">
    <property type="entry name" value="PbH1"/>
    <property type="match status" value="8"/>
</dbReference>
<dbReference type="InterPro" id="IPR006626">
    <property type="entry name" value="PbH1"/>
</dbReference>
<evidence type="ECO:0000313" key="4">
    <source>
        <dbReference type="Proteomes" id="UP000317940"/>
    </source>
</evidence>
<reference evidence="3 4" key="1">
    <citation type="submission" date="2019-06" db="EMBL/GenBank/DDBJ databases">
        <title>Sequencing the genomes of 1000 actinobacteria strains.</title>
        <authorList>
            <person name="Klenk H.-P."/>
        </authorList>
    </citation>
    <scope>NUCLEOTIDE SEQUENCE [LARGE SCALE GENOMIC DNA]</scope>
    <source>
        <strain evidence="3 4">DSM 44826</strain>
    </source>
</reference>
<dbReference type="Proteomes" id="UP000317940">
    <property type="component" value="Unassembled WGS sequence"/>
</dbReference>
<proteinExistence type="predicted"/>